<protein>
    <submittedName>
        <fullName evidence="1">Uncharacterized protein</fullName>
    </submittedName>
</protein>
<reference evidence="1 2" key="1">
    <citation type="submission" date="2016-11" db="EMBL/GenBank/DDBJ databases">
        <title>Comparative genomics of Bartonella apis.</title>
        <authorList>
            <person name="Engel P."/>
        </authorList>
    </citation>
    <scope>NUCLEOTIDE SEQUENCE [LARGE SCALE GENOMIC DNA]</scope>
    <source>
        <strain evidence="1 2">BBC0122</strain>
    </source>
</reference>
<proteinExistence type="predicted"/>
<dbReference type="RefSeq" id="WP_188318044.1">
    <property type="nucleotide sequence ID" value="NZ_CP015625.1"/>
</dbReference>
<name>A0A1U9MK81_9HYPH</name>
<dbReference type="AlphaFoldDB" id="A0A1U9MK81"/>
<dbReference type="EMBL" id="CP015625">
    <property type="protein sequence ID" value="AQT48112.1"/>
    <property type="molecule type" value="Genomic_DNA"/>
</dbReference>
<evidence type="ECO:0000313" key="1">
    <source>
        <dbReference type="EMBL" id="AQT48112.1"/>
    </source>
</evidence>
<organism evidence="1 2">
    <name type="scientific">Bartonella choladocola</name>
    <dbReference type="NCBI Taxonomy" id="2750995"/>
    <lineage>
        <taxon>Bacteria</taxon>
        <taxon>Pseudomonadati</taxon>
        <taxon>Pseudomonadota</taxon>
        <taxon>Alphaproteobacteria</taxon>
        <taxon>Hyphomicrobiales</taxon>
        <taxon>Bartonellaceae</taxon>
        <taxon>Bartonella</taxon>
    </lineage>
</organism>
<gene>
    <name evidence="1" type="ORF">BBC0122_020190</name>
</gene>
<accession>A0A1U9MK81</accession>
<sequence>MSVNQVFMSFTGLMEVYQNKQSFHWKTGKTKNTKCLQIAPVGGQGDD</sequence>
<dbReference type="Proteomes" id="UP000189632">
    <property type="component" value="Chromosome"/>
</dbReference>
<dbReference type="KEGG" id="bapi:BBC0122_020190"/>
<evidence type="ECO:0000313" key="2">
    <source>
        <dbReference type="Proteomes" id="UP000189632"/>
    </source>
</evidence>
<keyword evidence="2" id="KW-1185">Reference proteome</keyword>